<accession>A0A505CB44</accession>
<protein>
    <submittedName>
        <fullName evidence="1">Uncharacterized protein</fullName>
    </submittedName>
</protein>
<evidence type="ECO:0000313" key="1">
    <source>
        <dbReference type="EMBL" id="TPQ05568.1"/>
    </source>
</evidence>
<sequence length="79" mass="8819">MERLGELFGTWLAGNLQEPVITLFFFVTRRKSQNGRLLPVSRFFMVSWSATEADQGERLLPHFRPALTSLPAAQALAAG</sequence>
<dbReference type="AlphaFoldDB" id="A0A505CB44"/>
<dbReference type="Proteomes" id="UP000320106">
    <property type="component" value="Unassembled WGS sequence"/>
</dbReference>
<proteinExistence type="predicted"/>
<dbReference type="EMBL" id="VFRH01000030">
    <property type="protein sequence ID" value="TPQ05568.1"/>
    <property type="molecule type" value="Genomic_DNA"/>
</dbReference>
<organism evidence="1 2">
    <name type="scientific">Salmonella enterica</name>
    <name type="common">Salmonella choleraesuis</name>
    <dbReference type="NCBI Taxonomy" id="28901"/>
    <lineage>
        <taxon>Bacteria</taxon>
        <taxon>Pseudomonadati</taxon>
        <taxon>Pseudomonadota</taxon>
        <taxon>Gammaproteobacteria</taxon>
        <taxon>Enterobacterales</taxon>
        <taxon>Enterobacteriaceae</taxon>
        <taxon>Salmonella</taxon>
    </lineage>
</organism>
<name>A0A505CB44_SALER</name>
<comment type="caution">
    <text evidence="1">The sequence shown here is derived from an EMBL/GenBank/DDBJ whole genome shotgun (WGS) entry which is preliminary data.</text>
</comment>
<reference evidence="1 2" key="1">
    <citation type="submission" date="2019-06" db="EMBL/GenBank/DDBJ databases">
        <title>Comparative genome anaysis of Salmonella and Staphylococcus aureus isolated from China.</title>
        <authorList>
            <person name="Li L."/>
        </authorList>
    </citation>
    <scope>NUCLEOTIDE SEQUENCE [LARGE SCALE GENOMIC DNA]</scope>
    <source>
        <strain evidence="1 2">GSJ/2016-Sal.-012</strain>
    </source>
</reference>
<evidence type="ECO:0000313" key="2">
    <source>
        <dbReference type="Proteomes" id="UP000320106"/>
    </source>
</evidence>
<gene>
    <name evidence="1" type="ORF">FJR63_22580</name>
</gene>